<name>M5IFJ3_9BACT</name>
<protein>
    <submittedName>
        <fullName evidence="1">Uncharacterized protein</fullName>
    </submittedName>
</protein>
<reference evidence="1 2" key="1">
    <citation type="journal article" date="2013" name="Genome Announc.">
        <title>Genome Sequence of Campylobacter showae UNSWCD, Isolated from a Patient with Crohn's Disease.</title>
        <authorList>
            <person name="Tay A.P."/>
            <person name="Kaakoush N.O."/>
            <person name="Deshpande N.P."/>
            <person name="Chen Z."/>
            <person name="Mitchell H."/>
            <person name="Wilkins M.R."/>
        </authorList>
    </citation>
    <scope>NUCLEOTIDE SEQUENCE [LARGE SCALE GENOMIC DNA]</scope>
    <source>
        <strain evidence="1 2">CSUNSWCD</strain>
    </source>
</reference>
<dbReference type="Proteomes" id="UP000011939">
    <property type="component" value="Unassembled WGS sequence"/>
</dbReference>
<gene>
    <name evidence="1" type="ORF">CSUNSWCD_2290</name>
</gene>
<accession>M5IFJ3</accession>
<evidence type="ECO:0000313" key="2">
    <source>
        <dbReference type="Proteomes" id="UP000011939"/>
    </source>
</evidence>
<proteinExistence type="predicted"/>
<dbReference type="EMBL" id="AMZQ01000008">
    <property type="protein sequence ID" value="EKU11167.1"/>
    <property type="molecule type" value="Genomic_DNA"/>
</dbReference>
<organism evidence="1 2">
    <name type="scientific">Campylobacter showae CSUNSWCD</name>
    <dbReference type="NCBI Taxonomy" id="1244083"/>
    <lineage>
        <taxon>Bacteria</taxon>
        <taxon>Pseudomonadati</taxon>
        <taxon>Campylobacterota</taxon>
        <taxon>Epsilonproteobacteria</taxon>
        <taxon>Campylobacterales</taxon>
        <taxon>Campylobacteraceae</taxon>
        <taxon>Campylobacter</taxon>
    </lineage>
</organism>
<evidence type="ECO:0000313" key="1">
    <source>
        <dbReference type="EMBL" id="EKU11167.1"/>
    </source>
</evidence>
<sequence>MSRGYFLRSLLKFSSADYLSSLRKIFSFTTSKIISRYRAFLF</sequence>
<dbReference type="AlphaFoldDB" id="M5IFJ3"/>
<comment type="caution">
    <text evidence="1">The sequence shown here is derived from an EMBL/GenBank/DDBJ whole genome shotgun (WGS) entry which is preliminary data.</text>
</comment>
<dbReference type="PATRIC" id="fig|1244083.3.peg.1535"/>